<feature type="region of interest" description="Disordered" evidence="1">
    <location>
        <begin position="73"/>
        <end position="98"/>
    </location>
</feature>
<feature type="compositionally biased region" description="Polar residues" evidence="1">
    <location>
        <begin position="82"/>
        <end position="92"/>
    </location>
</feature>
<dbReference type="AlphaFoldDB" id="A0A6P9CDX4"/>
<dbReference type="Proteomes" id="UP001652622">
    <property type="component" value="Unplaced"/>
</dbReference>
<proteinExistence type="predicted"/>
<gene>
    <name evidence="3" type="primary">CHMP1A</name>
</gene>
<evidence type="ECO:0000313" key="2">
    <source>
        <dbReference type="Proteomes" id="UP001652622"/>
    </source>
</evidence>
<organism evidence="2 3">
    <name type="scientific">Pantherophis guttatus</name>
    <name type="common">Corn snake</name>
    <name type="synonym">Elaphe guttata</name>
    <dbReference type="NCBI Taxonomy" id="94885"/>
    <lineage>
        <taxon>Eukaryota</taxon>
        <taxon>Metazoa</taxon>
        <taxon>Chordata</taxon>
        <taxon>Craniata</taxon>
        <taxon>Vertebrata</taxon>
        <taxon>Euteleostomi</taxon>
        <taxon>Lepidosauria</taxon>
        <taxon>Squamata</taxon>
        <taxon>Bifurcata</taxon>
        <taxon>Unidentata</taxon>
        <taxon>Episquamata</taxon>
        <taxon>Toxicofera</taxon>
        <taxon>Serpentes</taxon>
        <taxon>Colubroidea</taxon>
        <taxon>Colubridae</taxon>
        <taxon>Colubrinae</taxon>
        <taxon>Pantherophis</taxon>
    </lineage>
</organism>
<feature type="compositionally biased region" description="Basic and acidic residues" evidence="1">
    <location>
        <begin position="44"/>
        <end position="56"/>
    </location>
</feature>
<accession>A0A6P9CDX4</accession>
<sequence length="170" mass="18680">MPRSPLLTLGSEDILKAGRRMRRPRPRLQSGRKAEVSVSGTRKSWQEKASEDFSRDGRYTVSVKVYSQAAGEACQEGRKGLQNRTSQSQEGSSAEECGMCSGLCRERHPEEERRLELAAHGFPCRCRCFQGPDSCDHEGSNQEYGPGDQGLGQSPRLHGSSEGFGCDGQV</sequence>
<evidence type="ECO:0000313" key="3">
    <source>
        <dbReference type="RefSeq" id="XP_034282563.1"/>
    </source>
</evidence>
<feature type="region of interest" description="Disordered" evidence="1">
    <location>
        <begin position="135"/>
        <end position="170"/>
    </location>
</feature>
<name>A0A6P9CDX4_PANGU</name>
<protein>
    <submittedName>
        <fullName evidence="3">Charged multivesicular body protein 1a isoform X3</fullName>
    </submittedName>
</protein>
<reference evidence="3" key="1">
    <citation type="submission" date="2025-08" db="UniProtKB">
        <authorList>
            <consortium name="RefSeq"/>
        </authorList>
    </citation>
    <scope>IDENTIFICATION</scope>
    <source>
        <tissue evidence="3">Blood</tissue>
    </source>
</reference>
<dbReference type="GeneID" id="117671045"/>
<evidence type="ECO:0000256" key="1">
    <source>
        <dbReference type="SAM" id="MobiDB-lite"/>
    </source>
</evidence>
<dbReference type="RefSeq" id="XP_034282563.1">
    <property type="nucleotide sequence ID" value="XM_034426672.1"/>
</dbReference>
<dbReference type="OrthoDB" id="10266568at2759"/>
<feature type="region of interest" description="Disordered" evidence="1">
    <location>
        <begin position="1"/>
        <end position="56"/>
    </location>
</feature>
<feature type="compositionally biased region" description="Basic residues" evidence="1">
    <location>
        <begin position="17"/>
        <end position="26"/>
    </location>
</feature>
<keyword evidence="2" id="KW-1185">Reference proteome</keyword>
<dbReference type="CTD" id="5119"/>